<dbReference type="GO" id="GO:0016020">
    <property type="term" value="C:membrane"/>
    <property type="evidence" value="ECO:0007669"/>
    <property type="project" value="UniProtKB-SubCell"/>
</dbReference>
<dbReference type="WBParaSite" id="PDA_v2.g30395.t1">
    <property type="protein sequence ID" value="PDA_v2.g30395.t1"/>
    <property type="gene ID" value="PDA_v2.g30395"/>
</dbReference>
<dbReference type="InterPro" id="IPR039680">
    <property type="entry name" value="PLEKHB1/2"/>
</dbReference>
<evidence type="ECO:0000256" key="2">
    <source>
        <dbReference type="ARBA" id="ARBA00023136"/>
    </source>
</evidence>
<protein>
    <submittedName>
        <fullName evidence="5">PH domain-containing protein</fullName>
    </submittedName>
</protein>
<name>A0A914QF10_9BILA</name>
<dbReference type="AlphaFoldDB" id="A0A914QF10"/>
<feature type="region of interest" description="Disordered" evidence="3">
    <location>
        <begin position="236"/>
        <end position="255"/>
    </location>
</feature>
<evidence type="ECO:0000256" key="3">
    <source>
        <dbReference type="SAM" id="MobiDB-lite"/>
    </source>
</evidence>
<evidence type="ECO:0000313" key="5">
    <source>
        <dbReference type="WBParaSite" id="PDA_v2.g30395.t1"/>
    </source>
</evidence>
<organism evidence="4 5">
    <name type="scientific">Panagrolaimus davidi</name>
    <dbReference type="NCBI Taxonomy" id="227884"/>
    <lineage>
        <taxon>Eukaryota</taxon>
        <taxon>Metazoa</taxon>
        <taxon>Ecdysozoa</taxon>
        <taxon>Nematoda</taxon>
        <taxon>Chromadorea</taxon>
        <taxon>Rhabditida</taxon>
        <taxon>Tylenchina</taxon>
        <taxon>Panagrolaimomorpha</taxon>
        <taxon>Panagrolaimoidea</taxon>
        <taxon>Panagrolaimidae</taxon>
        <taxon>Panagrolaimus</taxon>
    </lineage>
</organism>
<evidence type="ECO:0000256" key="1">
    <source>
        <dbReference type="ARBA" id="ARBA00004370"/>
    </source>
</evidence>
<reference evidence="5" key="1">
    <citation type="submission" date="2022-11" db="UniProtKB">
        <authorList>
            <consortium name="WormBaseParasite"/>
        </authorList>
    </citation>
    <scope>IDENTIFICATION</scope>
</reference>
<dbReference type="GO" id="GO:0045595">
    <property type="term" value="P:regulation of cell differentiation"/>
    <property type="evidence" value="ECO:0007669"/>
    <property type="project" value="TreeGrafter"/>
</dbReference>
<keyword evidence="2" id="KW-0472">Membrane</keyword>
<proteinExistence type="predicted"/>
<dbReference type="PANTHER" id="PTHR14309:SF12">
    <property type="entry name" value="PH DOMAIN-CONTAINING PROTEIN"/>
    <property type="match status" value="1"/>
</dbReference>
<dbReference type="InterPro" id="IPR011993">
    <property type="entry name" value="PH-like_dom_sf"/>
</dbReference>
<keyword evidence="4" id="KW-1185">Reference proteome</keyword>
<dbReference type="SUPFAM" id="SSF50729">
    <property type="entry name" value="PH domain-like"/>
    <property type="match status" value="1"/>
</dbReference>
<evidence type="ECO:0000313" key="4">
    <source>
        <dbReference type="Proteomes" id="UP000887578"/>
    </source>
</evidence>
<accession>A0A914QF10</accession>
<dbReference type="Proteomes" id="UP000887578">
    <property type="component" value="Unplaced"/>
</dbReference>
<dbReference type="PANTHER" id="PTHR14309">
    <property type="entry name" value="EXPRESSED PROTEIN"/>
    <property type="match status" value="1"/>
</dbReference>
<sequence>MFATNATDLPNRYLKFDGMIHYYKNGWFSNKWTPVYVKLWSDSTLEWFTSKGSSSPTGSVVLATVIPYICLGSQVRKIPQKKPRMDVTWNRDLLMAVAMDNKASTVHWFYFETVANIQQWVTQITQTLPRINDPVYPPQTTTVMQHDIHHQTHPPMNAETVLEKRQKALDDLFDNSIFDDFGFGRTFVHLSPDDTLYSSDDEIHIHSGDGVTVHDDGKVHVSQIGDTTSITLKTGNEHDDSIHGTNHAKVHHVGL</sequence>
<feature type="compositionally biased region" description="Basic residues" evidence="3">
    <location>
        <begin position="246"/>
        <end position="255"/>
    </location>
</feature>
<dbReference type="Gene3D" id="2.30.29.30">
    <property type="entry name" value="Pleckstrin-homology domain (PH domain)/Phosphotyrosine-binding domain (PTB)"/>
    <property type="match status" value="1"/>
</dbReference>
<comment type="subcellular location">
    <subcellularLocation>
        <location evidence="1">Membrane</location>
    </subcellularLocation>
</comment>